<dbReference type="CDD" id="cd02137">
    <property type="entry name" value="MhqN-like"/>
    <property type="match status" value="1"/>
</dbReference>
<sequence length="210" mass="23682">MVSLTNSFDDIIHGRRTIRKYDNRKRIPREELAKILTEATSAPSSLNMQPWRFIVVESTKTKEKIKPLLTANHIQCDTSAALICLFGDLQPHSNLTKIMQGSVDYGTMTPDIRDQQIEKLTNYYQRVSQEQIKNTILLDGGLVSMNLMLVARKYGYDTCPIGGFEKEQLAAALGLDSGRYLPLLIISIGKAAEKGYQSYRLPVADITEWL</sequence>
<feature type="domain" description="Nitroreductase" evidence="3">
    <location>
        <begin position="12"/>
        <end position="190"/>
    </location>
</feature>
<name>A0A940PBJ6_9ENTE</name>
<evidence type="ECO:0000313" key="4">
    <source>
        <dbReference type="EMBL" id="MBP1041740.1"/>
    </source>
</evidence>
<evidence type="ECO:0000256" key="2">
    <source>
        <dbReference type="ARBA" id="ARBA00023002"/>
    </source>
</evidence>
<evidence type="ECO:0000256" key="1">
    <source>
        <dbReference type="ARBA" id="ARBA00007118"/>
    </source>
</evidence>
<dbReference type="InterPro" id="IPR000415">
    <property type="entry name" value="Nitroreductase-like"/>
</dbReference>
<keyword evidence="2" id="KW-0560">Oxidoreductase</keyword>
<dbReference type="GO" id="GO:0016491">
    <property type="term" value="F:oxidoreductase activity"/>
    <property type="evidence" value="ECO:0007669"/>
    <property type="project" value="UniProtKB-KW"/>
</dbReference>
<dbReference type="PANTHER" id="PTHR43673">
    <property type="entry name" value="NAD(P)H NITROREDUCTASE YDGI-RELATED"/>
    <property type="match status" value="1"/>
</dbReference>
<dbReference type="Pfam" id="PF00881">
    <property type="entry name" value="Nitroreductase"/>
    <property type="match status" value="1"/>
</dbReference>
<organism evidence="4 5">
    <name type="scientific">Vagococcus allomyrinae</name>
    <dbReference type="NCBI Taxonomy" id="2794353"/>
    <lineage>
        <taxon>Bacteria</taxon>
        <taxon>Bacillati</taxon>
        <taxon>Bacillota</taxon>
        <taxon>Bacilli</taxon>
        <taxon>Lactobacillales</taxon>
        <taxon>Enterococcaceae</taxon>
        <taxon>Vagococcus</taxon>
    </lineage>
</organism>
<proteinExistence type="inferred from homology"/>
<dbReference type="PANTHER" id="PTHR43673:SF10">
    <property type="entry name" value="NADH DEHYDROGENASE_NAD(P)H NITROREDUCTASE XCC3605-RELATED"/>
    <property type="match status" value="1"/>
</dbReference>
<evidence type="ECO:0000313" key="5">
    <source>
        <dbReference type="Proteomes" id="UP000674938"/>
    </source>
</evidence>
<dbReference type="EMBL" id="JAEEGA010000007">
    <property type="protein sequence ID" value="MBP1041740.1"/>
    <property type="molecule type" value="Genomic_DNA"/>
</dbReference>
<dbReference type="Proteomes" id="UP000674938">
    <property type="component" value="Unassembled WGS sequence"/>
</dbReference>
<evidence type="ECO:0000259" key="3">
    <source>
        <dbReference type="Pfam" id="PF00881"/>
    </source>
</evidence>
<keyword evidence="5" id="KW-1185">Reference proteome</keyword>
<dbReference type="SUPFAM" id="SSF55469">
    <property type="entry name" value="FMN-dependent nitroreductase-like"/>
    <property type="match status" value="1"/>
</dbReference>
<dbReference type="Gene3D" id="3.40.109.10">
    <property type="entry name" value="NADH Oxidase"/>
    <property type="match status" value="1"/>
</dbReference>
<comment type="caution">
    <text evidence="4">The sequence shown here is derived from an EMBL/GenBank/DDBJ whole genome shotgun (WGS) entry which is preliminary data.</text>
</comment>
<dbReference type="AlphaFoldDB" id="A0A940PBJ6"/>
<dbReference type="InterPro" id="IPR029479">
    <property type="entry name" value="Nitroreductase"/>
</dbReference>
<protein>
    <submittedName>
        <fullName evidence="4">Nitroreductase family protein</fullName>
    </submittedName>
</protein>
<gene>
    <name evidence="4" type="ORF">I6N95_12045</name>
</gene>
<reference evidence="4" key="1">
    <citation type="submission" date="2020-12" db="EMBL/GenBank/DDBJ databases">
        <title>Vagococcus allomyrinae sp. nov. and Enterococcus lavae sp. nov., isolated from the larvae of Allomyrina dichotoma.</title>
        <authorList>
            <person name="Lee S.D."/>
        </authorList>
    </citation>
    <scope>NUCLEOTIDE SEQUENCE</scope>
    <source>
        <strain evidence="4">BWB3-3</strain>
    </source>
</reference>
<accession>A0A940PBJ6</accession>
<comment type="similarity">
    <text evidence="1">Belongs to the nitroreductase family.</text>
</comment>